<feature type="transmembrane region" description="Helical" evidence="1">
    <location>
        <begin position="12"/>
        <end position="34"/>
    </location>
</feature>
<comment type="caution">
    <text evidence="2">The sequence shown here is derived from an EMBL/GenBank/DDBJ whole genome shotgun (WGS) entry which is preliminary data.</text>
</comment>
<dbReference type="AlphaFoldDB" id="A0A9N9F5T4"/>
<keyword evidence="1" id="KW-1133">Transmembrane helix</keyword>
<reference evidence="2" key="1">
    <citation type="submission" date="2021-06" db="EMBL/GenBank/DDBJ databases">
        <authorList>
            <person name="Kallberg Y."/>
            <person name="Tangrot J."/>
            <person name="Rosling A."/>
        </authorList>
    </citation>
    <scope>NUCLEOTIDE SEQUENCE</scope>
    <source>
        <strain evidence="2">BR232B</strain>
    </source>
</reference>
<evidence type="ECO:0000313" key="2">
    <source>
        <dbReference type="EMBL" id="CAG8511097.1"/>
    </source>
</evidence>
<sequence length="39" mass="4421">YMLNWRQPSGDSFDGALCLTLVRTAILLCVILTFHPLEL</sequence>
<keyword evidence="3" id="KW-1185">Reference proteome</keyword>
<feature type="non-terminal residue" evidence="2">
    <location>
        <position position="39"/>
    </location>
</feature>
<keyword evidence="1" id="KW-0812">Transmembrane</keyword>
<gene>
    <name evidence="2" type="ORF">PBRASI_LOCUS3116</name>
</gene>
<evidence type="ECO:0000256" key="1">
    <source>
        <dbReference type="SAM" id="Phobius"/>
    </source>
</evidence>
<keyword evidence="1" id="KW-0472">Membrane</keyword>
<dbReference type="EMBL" id="CAJVPI010000269">
    <property type="protein sequence ID" value="CAG8511097.1"/>
    <property type="molecule type" value="Genomic_DNA"/>
</dbReference>
<accession>A0A9N9F5T4</accession>
<organism evidence="2 3">
    <name type="scientific">Paraglomus brasilianum</name>
    <dbReference type="NCBI Taxonomy" id="144538"/>
    <lineage>
        <taxon>Eukaryota</taxon>
        <taxon>Fungi</taxon>
        <taxon>Fungi incertae sedis</taxon>
        <taxon>Mucoromycota</taxon>
        <taxon>Glomeromycotina</taxon>
        <taxon>Glomeromycetes</taxon>
        <taxon>Paraglomerales</taxon>
        <taxon>Paraglomeraceae</taxon>
        <taxon>Paraglomus</taxon>
    </lineage>
</organism>
<protein>
    <submittedName>
        <fullName evidence="2">321_t:CDS:1</fullName>
    </submittedName>
</protein>
<dbReference type="Proteomes" id="UP000789739">
    <property type="component" value="Unassembled WGS sequence"/>
</dbReference>
<evidence type="ECO:0000313" key="3">
    <source>
        <dbReference type="Proteomes" id="UP000789739"/>
    </source>
</evidence>
<name>A0A9N9F5T4_9GLOM</name>
<proteinExistence type="predicted"/>